<proteinExistence type="predicted"/>
<evidence type="ECO:0000313" key="2">
    <source>
        <dbReference type="Proteomes" id="UP000075312"/>
    </source>
</evidence>
<dbReference type="AlphaFoldDB" id="A0A149USN4"/>
<evidence type="ECO:0000313" key="1">
    <source>
        <dbReference type="EMBL" id="KXV70952.1"/>
    </source>
</evidence>
<reference evidence="1 2" key="1">
    <citation type="submission" date="2015-06" db="EMBL/GenBank/DDBJ databases">
        <title>Improved classification and identification of acetic acid bacteria using matrix-assisted laser desorption/ionization time-of-flight mass spectrometry; Gluconobacter nephelii and Gluconobacter uchimurae are later heterotypic synonyms of Gluconobacter japonicus and Gluconobacter oxydans, respectively.</title>
        <authorList>
            <person name="Li L."/>
            <person name="Cleenwerck I."/>
            <person name="De Vuyst L."/>
            <person name="Vandamme P."/>
        </authorList>
    </citation>
    <scope>NUCLEOTIDE SEQUENCE [LARGE SCALE GENOMIC DNA]</scope>
    <source>
        <strain evidence="1 2">LMG 1608</strain>
    </source>
</reference>
<sequence length="203" mass="21508">MATGDQADFARRIRQILPFGWFPAAPSQTQEEKAPVLNGVLQGIGNILEWVLALFTQVNAQMRLATASGDMLGMIAYDYFGDSLPRASGETDDAYRARIQQSLVAAKNTRAAIAQTLRSLTGEEPIIVEPTNATDCKGLATLVSPAVGGGYGYGVPGFYYGGLNGGQFFVTTKRGNAPSTAAIYAAINNVRAEGVAAWVRVEG</sequence>
<dbReference type="Proteomes" id="UP000075312">
    <property type="component" value="Unassembled WGS sequence"/>
</dbReference>
<dbReference type="EMBL" id="LHZY01000043">
    <property type="protein sequence ID" value="KXV70952.1"/>
    <property type="molecule type" value="Genomic_DNA"/>
</dbReference>
<dbReference type="PATRIC" id="fig|178900.6.peg.2242"/>
<dbReference type="PIRSF" id="PIRSF028438">
    <property type="entry name" value="UCP028438"/>
    <property type="match status" value="1"/>
</dbReference>
<gene>
    <name evidence="1" type="ORF">AD952_11190</name>
</gene>
<protein>
    <submittedName>
        <fullName evidence="1">Uncharacterized protein</fullName>
    </submittedName>
</protein>
<dbReference type="InterPro" id="IPR016884">
    <property type="entry name" value="UCP028438"/>
</dbReference>
<dbReference type="RefSeq" id="WP_062143514.1">
    <property type="nucleotide sequence ID" value="NZ_LHZY01000043.1"/>
</dbReference>
<comment type="caution">
    <text evidence="1">The sequence shown here is derived from an EMBL/GenBank/DDBJ whole genome shotgun (WGS) entry which is preliminary data.</text>
</comment>
<organism evidence="1 2">
    <name type="scientific">Acetobacter cerevisiae</name>
    <dbReference type="NCBI Taxonomy" id="178900"/>
    <lineage>
        <taxon>Bacteria</taxon>
        <taxon>Pseudomonadati</taxon>
        <taxon>Pseudomonadota</taxon>
        <taxon>Alphaproteobacteria</taxon>
        <taxon>Acetobacterales</taxon>
        <taxon>Acetobacteraceae</taxon>
        <taxon>Acetobacter</taxon>
    </lineage>
</organism>
<name>A0A149USN4_9PROT</name>
<accession>A0A149USN4</accession>